<evidence type="ECO:0000256" key="2">
    <source>
        <dbReference type="ARBA" id="ARBA00022946"/>
    </source>
</evidence>
<dbReference type="GO" id="GO:0005739">
    <property type="term" value="C:mitochondrion"/>
    <property type="evidence" value="ECO:0007669"/>
    <property type="project" value="TreeGrafter"/>
</dbReference>
<keyword evidence="5" id="KW-1185">Reference proteome</keyword>
<dbReference type="Pfam" id="PF02536">
    <property type="entry name" value="mTERF"/>
    <property type="match status" value="1"/>
</dbReference>
<dbReference type="OMA" id="NPFWLMF"/>
<keyword evidence="2" id="KW-0809">Transit peptide</keyword>
<proteinExistence type="inferred from homology"/>
<evidence type="ECO:0000256" key="1">
    <source>
        <dbReference type="ARBA" id="ARBA00007692"/>
    </source>
</evidence>
<dbReference type="GO" id="GO:0003676">
    <property type="term" value="F:nucleic acid binding"/>
    <property type="evidence" value="ECO:0007669"/>
    <property type="project" value="InterPro"/>
</dbReference>
<dbReference type="EMBL" id="UYYF01000332">
    <property type="protein sequence ID" value="VDM97736.1"/>
    <property type="molecule type" value="Genomic_DNA"/>
</dbReference>
<dbReference type="Proteomes" id="UP000276776">
    <property type="component" value="Unassembled WGS sequence"/>
</dbReference>
<accession>A0A0N5CP71</accession>
<dbReference type="WBParaSite" id="TCLT_0000200401-mRNA-1">
    <property type="protein sequence ID" value="TCLT_0000200401-mRNA-1"/>
    <property type="gene ID" value="TCLT_0000200401"/>
</dbReference>
<dbReference type="PANTHER" id="PTHR13068:SF112">
    <property type="entry name" value="TRANSCRIPTION TERMINATION FACTOR 3, MITOCHONDRIAL"/>
    <property type="match status" value="1"/>
</dbReference>
<dbReference type="InterPro" id="IPR038538">
    <property type="entry name" value="MTERF_sf"/>
</dbReference>
<dbReference type="GO" id="GO:0006390">
    <property type="term" value="P:mitochondrial transcription"/>
    <property type="evidence" value="ECO:0007669"/>
    <property type="project" value="TreeGrafter"/>
</dbReference>
<evidence type="ECO:0000313" key="6">
    <source>
        <dbReference type="WBParaSite" id="TCLT_0000200401-mRNA-1"/>
    </source>
</evidence>
<feature type="compositionally biased region" description="Low complexity" evidence="3">
    <location>
        <begin position="31"/>
        <end position="43"/>
    </location>
</feature>
<dbReference type="InterPro" id="IPR003690">
    <property type="entry name" value="MTERF"/>
</dbReference>
<dbReference type="STRING" id="103827.A0A0N5CP71"/>
<dbReference type="SMART" id="SM00733">
    <property type="entry name" value="Mterf"/>
    <property type="match status" value="5"/>
</dbReference>
<organism evidence="6">
    <name type="scientific">Thelazia callipaeda</name>
    <name type="common">Oriental eyeworm</name>
    <name type="synonym">Parasitic nematode</name>
    <dbReference type="NCBI Taxonomy" id="103827"/>
    <lineage>
        <taxon>Eukaryota</taxon>
        <taxon>Metazoa</taxon>
        <taxon>Ecdysozoa</taxon>
        <taxon>Nematoda</taxon>
        <taxon>Chromadorea</taxon>
        <taxon>Rhabditida</taxon>
        <taxon>Spirurina</taxon>
        <taxon>Spiruromorpha</taxon>
        <taxon>Thelazioidea</taxon>
        <taxon>Thelaziidae</taxon>
        <taxon>Thelazia</taxon>
    </lineage>
</organism>
<dbReference type="GO" id="GO:0061668">
    <property type="term" value="P:mitochondrial ribosome assembly"/>
    <property type="evidence" value="ECO:0007669"/>
    <property type="project" value="TreeGrafter"/>
</dbReference>
<dbReference type="AlphaFoldDB" id="A0A0N5CP71"/>
<reference evidence="6" key="1">
    <citation type="submission" date="2017-02" db="UniProtKB">
        <authorList>
            <consortium name="WormBaseParasite"/>
        </authorList>
    </citation>
    <scope>IDENTIFICATION</scope>
</reference>
<feature type="region of interest" description="Disordered" evidence="3">
    <location>
        <begin position="24"/>
        <end position="43"/>
    </location>
</feature>
<name>A0A0N5CP71_THECL</name>
<comment type="similarity">
    <text evidence="1">Belongs to the mTERF family.</text>
</comment>
<evidence type="ECO:0000313" key="5">
    <source>
        <dbReference type="Proteomes" id="UP000276776"/>
    </source>
</evidence>
<gene>
    <name evidence="4" type="ORF">TCLT_LOCUS2005</name>
</gene>
<dbReference type="OrthoDB" id="637682at2759"/>
<reference evidence="4 5" key="2">
    <citation type="submission" date="2018-11" db="EMBL/GenBank/DDBJ databases">
        <authorList>
            <consortium name="Pathogen Informatics"/>
        </authorList>
    </citation>
    <scope>NUCLEOTIDE SEQUENCE [LARGE SCALE GENOMIC DNA]</scope>
</reference>
<sequence>MSKKKTKVMASRFRPVVYTEGELDKSDLTQPPSKSNPHPLNLSNPSLFPPTHSWSIAHYVNHLPVLQILVELGVDLFEVLIYFMFTVSILTFRFNWEKDVKPKLIWLVHQVGMPISDVGSYLTRNPYFLLQSLENMQVRLNYLYAKRLCKTKVLKIVKNSRFWLNIDVTTTDSRLGWIQKTFELTGDEVRDVIVNEPRLIMYGIGPLERLVIMLTEEMEFTKEQVKAILMKDPRVFMIQSNALLSTFRYLRFTMNVTNAQIAEWPVCLRFAVGAVRKRHEFLIRLNKADYIEGSPNYVPLSALLQPSDQKFAVNVAHTYLCVYNSFLKNY</sequence>
<dbReference type="Gene3D" id="1.25.70.10">
    <property type="entry name" value="Transcription termination factor 3, mitochondrial"/>
    <property type="match status" value="1"/>
</dbReference>
<evidence type="ECO:0000313" key="4">
    <source>
        <dbReference type="EMBL" id="VDM97736.1"/>
    </source>
</evidence>
<protein>
    <submittedName>
        <fullName evidence="4 6">Uncharacterized protein</fullName>
    </submittedName>
</protein>
<evidence type="ECO:0000256" key="3">
    <source>
        <dbReference type="SAM" id="MobiDB-lite"/>
    </source>
</evidence>
<dbReference type="PANTHER" id="PTHR13068">
    <property type="entry name" value="CGI-12 PROTEIN-RELATED"/>
    <property type="match status" value="1"/>
</dbReference>